<gene>
    <name evidence="1" type="ORF">DVJ77_19460</name>
</gene>
<comment type="caution">
    <text evidence="1">The sequence shown here is derived from an EMBL/GenBank/DDBJ whole genome shotgun (WGS) entry which is preliminary data.</text>
</comment>
<proteinExistence type="predicted"/>
<organism evidence="1 2">
    <name type="scientific">Dyella tabacisoli</name>
    <dbReference type="NCBI Taxonomy" id="2282381"/>
    <lineage>
        <taxon>Bacteria</taxon>
        <taxon>Pseudomonadati</taxon>
        <taxon>Pseudomonadota</taxon>
        <taxon>Gammaproteobacteria</taxon>
        <taxon>Lysobacterales</taxon>
        <taxon>Rhodanobacteraceae</taxon>
        <taxon>Dyella</taxon>
    </lineage>
</organism>
<protein>
    <submittedName>
        <fullName evidence="1">Uncharacterized protein</fullName>
    </submittedName>
</protein>
<dbReference type="AlphaFoldDB" id="A0A369UHK5"/>
<evidence type="ECO:0000313" key="1">
    <source>
        <dbReference type="EMBL" id="RDD80051.1"/>
    </source>
</evidence>
<evidence type="ECO:0000313" key="2">
    <source>
        <dbReference type="Proteomes" id="UP000253782"/>
    </source>
</evidence>
<sequence length="101" mass="11223">MQIACERHEDLELKELYDAGMDVSWAGETITFSDDAQTLVFRLDDSLPGEAQLSKLIENGRSLAVKLGKAFAGNEIALPRTNSLLVQALEFLRDERTVRGI</sequence>
<reference evidence="1 2" key="1">
    <citation type="submission" date="2018-07" db="EMBL/GenBank/DDBJ databases">
        <title>Dyella tabacisoli L4-6T, whole genome shotgun sequence.</title>
        <authorList>
            <person name="Zhou X.-K."/>
            <person name="Li W.-J."/>
            <person name="Duan Y.-Q."/>
        </authorList>
    </citation>
    <scope>NUCLEOTIDE SEQUENCE [LARGE SCALE GENOMIC DNA]</scope>
    <source>
        <strain evidence="1 2">L4-6</strain>
    </source>
</reference>
<dbReference type="EMBL" id="QQAH01000022">
    <property type="protein sequence ID" value="RDD80051.1"/>
    <property type="molecule type" value="Genomic_DNA"/>
</dbReference>
<dbReference type="Proteomes" id="UP000253782">
    <property type="component" value="Unassembled WGS sequence"/>
</dbReference>
<keyword evidence="2" id="KW-1185">Reference proteome</keyword>
<name>A0A369UHK5_9GAMM</name>
<accession>A0A369UHK5</accession>
<dbReference type="RefSeq" id="WP_162791596.1">
    <property type="nucleotide sequence ID" value="NZ_JBHSPE010000025.1"/>
</dbReference>